<dbReference type="Pfam" id="PF13930">
    <property type="entry name" value="Endonuclea_NS_2"/>
    <property type="match status" value="1"/>
</dbReference>
<reference evidence="2" key="1">
    <citation type="submission" date="2020-10" db="EMBL/GenBank/DDBJ databases">
        <authorList>
            <person name="Gilroy R."/>
        </authorList>
    </citation>
    <scope>NUCLEOTIDE SEQUENCE</scope>
    <source>
        <strain evidence="2">CHK176-22527</strain>
    </source>
</reference>
<evidence type="ECO:0000259" key="1">
    <source>
        <dbReference type="Pfam" id="PF13930"/>
    </source>
</evidence>
<dbReference type="GO" id="GO:0004519">
    <property type="term" value="F:endonuclease activity"/>
    <property type="evidence" value="ECO:0007669"/>
    <property type="project" value="UniProtKB-KW"/>
</dbReference>
<sequence>MNKKTIRKLAGIITVLIIAAGGWFANESGFADSFFTQQVSSVSSESIPEYEGKLYAEVNNNTPDFTETDRELLSTPGYEYYSALDSLGRAGAAEACVGEETMPEGERESIGMIKPSGWHTVKYEFVDGKYLYNRCHLLGWQLTGENANEENFITGTRQFNVEGMLPFENEVAEYIKETGNHVSMRVTPVYEGSDLLASGVLMEAQSVEDSGLMFSVFVFNVEDGVAIDYSNGDSYAE</sequence>
<evidence type="ECO:0000313" key="3">
    <source>
        <dbReference type="Proteomes" id="UP000824159"/>
    </source>
</evidence>
<feature type="domain" description="Type VII secretion system protein EssD-like" evidence="1">
    <location>
        <begin position="77"/>
        <end position="206"/>
    </location>
</feature>
<dbReference type="Proteomes" id="UP000824159">
    <property type="component" value="Unassembled WGS sequence"/>
</dbReference>
<keyword evidence="2" id="KW-0255">Endonuclease</keyword>
<dbReference type="Gene3D" id="3.40.570.10">
    <property type="entry name" value="Extracellular Endonuclease, subunit A"/>
    <property type="match status" value="1"/>
</dbReference>
<proteinExistence type="predicted"/>
<dbReference type="EMBL" id="DVLX01000020">
    <property type="protein sequence ID" value="HIT98923.1"/>
    <property type="molecule type" value="Genomic_DNA"/>
</dbReference>
<comment type="caution">
    <text evidence="2">The sequence shown here is derived from an EMBL/GenBank/DDBJ whole genome shotgun (WGS) entry which is preliminary data.</text>
</comment>
<evidence type="ECO:0000313" key="2">
    <source>
        <dbReference type="EMBL" id="HIT98923.1"/>
    </source>
</evidence>
<dbReference type="InterPro" id="IPR044929">
    <property type="entry name" value="DNA/RNA_non-sp_Endonuclease_sf"/>
</dbReference>
<reference evidence="2" key="2">
    <citation type="journal article" date="2021" name="PeerJ">
        <title>Extensive microbial diversity within the chicken gut microbiome revealed by metagenomics and culture.</title>
        <authorList>
            <person name="Gilroy R."/>
            <person name="Ravi A."/>
            <person name="Getino M."/>
            <person name="Pursley I."/>
            <person name="Horton D.L."/>
            <person name="Alikhan N.F."/>
            <person name="Baker D."/>
            <person name="Gharbi K."/>
            <person name="Hall N."/>
            <person name="Watson M."/>
            <person name="Adriaenssens E.M."/>
            <person name="Foster-Nyarko E."/>
            <person name="Jarju S."/>
            <person name="Secka A."/>
            <person name="Antonio M."/>
            <person name="Oren A."/>
            <person name="Chaudhuri R.R."/>
            <person name="La Ragione R."/>
            <person name="Hildebrand F."/>
            <person name="Pallen M.J."/>
        </authorList>
    </citation>
    <scope>NUCLEOTIDE SEQUENCE</scope>
    <source>
        <strain evidence="2">CHK176-22527</strain>
    </source>
</reference>
<accession>A0A9D1HB22</accession>
<keyword evidence="2" id="KW-0378">Hydrolase</keyword>
<organism evidence="2 3">
    <name type="scientific">Candidatus Allocopromorpha excrementavium</name>
    <dbReference type="NCBI Taxonomy" id="2840741"/>
    <lineage>
        <taxon>Bacteria</taxon>
        <taxon>Bacillati</taxon>
        <taxon>Bacillota</taxon>
        <taxon>Clostridia</taxon>
        <taxon>Eubacteriales</taxon>
        <taxon>Eubacteriaceae</taxon>
        <taxon>Eubacteriaceae incertae sedis</taxon>
        <taxon>Candidatus Allocopromorpha</taxon>
    </lineage>
</organism>
<dbReference type="AlphaFoldDB" id="A0A9D1HB22"/>
<protein>
    <submittedName>
        <fullName evidence="2">DNA/RNA non-specific endonuclease</fullName>
    </submittedName>
</protein>
<dbReference type="InterPro" id="IPR044927">
    <property type="entry name" value="Endonuclea_NS_2"/>
</dbReference>
<name>A0A9D1HB22_9FIRM</name>
<keyword evidence="2" id="KW-0540">Nuclease</keyword>
<gene>
    <name evidence="2" type="ORF">IAD12_01525</name>
</gene>